<dbReference type="EMBL" id="SWBR01000009">
    <property type="protein sequence ID" value="TKC04491.1"/>
    <property type="molecule type" value="Genomic_DNA"/>
</dbReference>
<dbReference type="SUPFAM" id="SSF48403">
    <property type="entry name" value="Ankyrin repeat"/>
    <property type="match status" value="1"/>
</dbReference>
<dbReference type="GO" id="GO:0085020">
    <property type="term" value="P:protein K6-linked ubiquitination"/>
    <property type="evidence" value="ECO:0007669"/>
    <property type="project" value="TreeGrafter"/>
</dbReference>
<evidence type="ECO:0000256" key="2">
    <source>
        <dbReference type="ARBA" id="ARBA00023043"/>
    </source>
</evidence>
<dbReference type="GO" id="GO:0004842">
    <property type="term" value="F:ubiquitin-protein transferase activity"/>
    <property type="evidence" value="ECO:0007669"/>
    <property type="project" value="TreeGrafter"/>
</dbReference>
<dbReference type="Pfam" id="PF12796">
    <property type="entry name" value="Ank_2"/>
    <property type="match status" value="1"/>
</dbReference>
<reference evidence="4 5" key="1">
    <citation type="submission" date="2019-04" db="EMBL/GenBank/DDBJ databases">
        <title>Pedobacter sp. RP-3-22 sp. nov., isolated from Arctic soil.</title>
        <authorList>
            <person name="Dahal R.H."/>
            <person name="Kim D.-U."/>
        </authorList>
    </citation>
    <scope>NUCLEOTIDE SEQUENCE [LARGE SCALE GENOMIC DNA]</scope>
    <source>
        <strain evidence="4 5">RP-3-22</strain>
    </source>
</reference>
<dbReference type="InterPro" id="IPR002110">
    <property type="entry name" value="Ankyrin_rpt"/>
</dbReference>
<dbReference type="PRINTS" id="PR01415">
    <property type="entry name" value="ANKYRIN"/>
</dbReference>
<dbReference type="SMART" id="SM00248">
    <property type="entry name" value="ANK"/>
    <property type="match status" value="4"/>
</dbReference>
<evidence type="ECO:0000256" key="3">
    <source>
        <dbReference type="PROSITE-ProRule" id="PRU00023"/>
    </source>
</evidence>
<dbReference type="OrthoDB" id="1942479at2"/>
<dbReference type="InterPro" id="IPR036770">
    <property type="entry name" value="Ankyrin_rpt-contain_sf"/>
</dbReference>
<dbReference type="PANTHER" id="PTHR24171">
    <property type="entry name" value="ANKYRIN REPEAT DOMAIN-CONTAINING PROTEIN 39-RELATED"/>
    <property type="match status" value="1"/>
</dbReference>
<comment type="caution">
    <text evidence="4">The sequence shown here is derived from an EMBL/GenBank/DDBJ whole genome shotgun (WGS) entry which is preliminary data.</text>
</comment>
<accession>A0A4U1CDW8</accession>
<dbReference type="AlphaFoldDB" id="A0A4U1CDW8"/>
<evidence type="ECO:0000256" key="1">
    <source>
        <dbReference type="ARBA" id="ARBA00022737"/>
    </source>
</evidence>
<dbReference type="PROSITE" id="PS51257">
    <property type="entry name" value="PROKAR_LIPOPROTEIN"/>
    <property type="match status" value="1"/>
</dbReference>
<keyword evidence="2 3" id="KW-0040">ANK repeat</keyword>
<evidence type="ECO:0000313" key="4">
    <source>
        <dbReference type="EMBL" id="TKC04491.1"/>
    </source>
</evidence>
<proteinExistence type="predicted"/>
<keyword evidence="5" id="KW-1185">Reference proteome</keyword>
<name>A0A4U1CDW8_9SPHI</name>
<feature type="repeat" description="ANK" evidence="3">
    <location>
        <begin position="107"/>
        <end position="139"/>
    </location>
</feature>
<feature type="repeat" description="ANK" evidence="3">
    <location>
        <begin position="73"/>
        <end position="105"/>
    </location>
</feature>
<evidence type="ECO:0000313" key="5">
    <source>
        <dbReference type="Proteomes" id="UP000309488"/>
    </source>
</evidence>
<dbReference type="PROSITE" id="PS50297">
    <property type="entry name" value="ANK_REP_REGION"/>
    <property type="match status" value="2"/>
</dbReference>
<protein>
    <submittedName>
        <fullName evidence="4">Ankyrin repeat domain-containing protein</fullName>
    </submittedName>
</protein>
<dbReference type="Proteomes" id="UP000309488">
    <property type="component" value="Unassembled WGS sequence"/>
</dbReference>
<sequence length="289" mass="32286">MKNISIIILCLFVFGCKNIDTSVDKSKLLGHDYRLFQGSPIWGLAKAVNASDTLAIAVAIAEGQSSNIGEPRFGGTLLMMAIQNDNYVAVEALLKHGANPNQKDTYRGTTPMHYAAKNEDPKYVKLLLAYKGNPNSIENAPKKQEDGLSETVLNSAISYGRENVLEKVELLVEAGADVNSSGYDTEVKLPITDALMNDKMDVLLYLLEHGADYKKLLYKMADGTDVYILLALRKCMLNLDSPDYRKKLEVIAFLKGKGLDYDKEPVPNYILKDIKKKYPDSWEEYVKKY</sequence>
<organism evidence="4 5">
    <name type="scientific">Pedobacter polaris</name>
    <dbReference type="NCBI Taxonomy" id="2571273"/>
    <lineage>
        <taxon>Bacteria</taxon>
        <taxon>Pseudomonadati</taxon>
        <taxon>Bacteroidota</taxon>
        <taxon>Sphingobacteriia</taxon>
        <taxon>Sphingobacteriales</taxon>
        <taxon>Sphingobacteriaceae</taxon>
        <taxon>Pedobacter</taxon>
    </lineage>
</organism>
<feature type="repeat" description="ANK" evidence="3">
    <location>
        <begin position="148"/>
        <end position="183"/>
    </location>
</feature>
<gene>
    <name evidence="4" type="ORF">FA048_19565</name>
</gene>
<keyword evidence="1" id="KW-0677">Repeat</keyword>
<dbReference type="PROSITE" id="PS50088">
    <property type="entry name" value="ANK_REPEAT"/>
    <property type="match status" value="3"/>
</dbReference>
<dbReference type="PANTHER" id="PTHR24171:SF8">
    <property type="entry name" value="BRCA1-ASSOCIATED RING DOMAIN PROTEIN 1"/>
    <property type="match status" value="1"/>
</dbReference>
<dbReference type="Gene3D" id="1.25.40.20">
    <property type="entry name" value="Ankyrin repeat-containing domain"/>
    <property type="match status" value="1"/>
</dbReference>